<dbReference type="Gene3D" id="3.40.50.1820">
    <property type="entry name" value="alpha/beta hydrolase"/>
    <property type="match status" value="1"/>
</dbReference>
<proteinExistence type="predicted"/>
<dbReference type="RefSeq" id="WP_091938296.1">
    <property type="nucleotide sequence ID" value="NZ_FNCY01000010.1"/>
</dbReference>
<dbReference type="OrthoDB" id="9810066at2"/>
<reference evidence="1 2" key="1">
    <citation type="submission" date="2016-10" db="EMBL/GenBank/DDBJ databases">
        <authorList>
            <person name="de Groot N.N."/>
        </authorList>
    </citation>
    <scope>NUCLEOTIDE SEQUENCE [LARGE SCALE GENOMIC DNA]</scope>
    <source>
        <strain evidence="1 2">DSM 5885</strain>
    </source>
</reference>
<dbReference type="InterPro" id="IPR029058">
    <property type="entry name" value="AB_hydrolase_fold"/>
</dbReference>
<evidence type="ECO:0008006" key="3">
    <source>
        <dbReference type="Google" id="ProtNLM"/>
    </source>
</evidence>
<keyword evidence="2" id="KW-1185">Reference proteome</keyword>
<evidence type="ECO:0000313" key="1">
    <source>
        <dbReference type="EMBL" id="SDH93178.1"/>
    </source>
</evidence>
<evidence type="ECO:0000313" key="2">
    <source>
        <dbReference type="Proteomes" id="UP000198607"/>
    </source>
</evidence>
<dbReference type="SUPFAM" id="SSF53474">
    <property type="entry name" value="alpha/beta-Hydrolases"/>
    <property type="match status" value="1"/>
</dbReference>
<dbReference type="EMBL" id="FNCY01000010">
    <property type="protein sequence ID" value="SDH93178.1"/>
    <property type="molecule type" value="Genomic_DNA"/>
</dbReference>
<name>A0A1G8GFP0_9RHOO</name>
<dbReference type="AlphaFoldDB" id="A0A1G8GFP0"/>
<gene>
    <name evidence="1" type="ORF">SAMN05660652_02575</name>
</gene>
<organism evidence="1 2">
    <name type="scientific">Propionivibrio dicarboxylicus</name>
    <dbReference type="NCBI Taxonomy" id="83767"/>
    <lineage>
        <taxon>Bacteria</taxon>
        <taxon>Pseudomonadati</taxon>
        <taxon>Pseudomonadota</taxon>
        <taxon>Betaproteobacteria</taxon>
        <taxon>Rhodocyclales</taxon>
        <taxon>Rhodocyclaceae</taxon>
        <taxon>Propionivibrio</taxon>
    </lineage>
</organism>
<protein>
    <recommendedName>
        <fullName evidence="3">Phosphoribosyl transferase</fullName>
    </recommendedName>
</protein>
<dbReference type="Proteomes" id="UP000198607">
    <property type="component" value="Unassembled WGS sequence"/>
</dbReference>
<sequence length="220" mass="23939">MSDDSPGIPTLALIVPGEHGALHGSLSLLPDAPGLVVLVHAGPPEDNANGAFTDLLRQSGLSTLNADLIAATEEHYPDLHHNIPQLARRLLLFLDQIRHRMQMGEIPVQPLALHADEDTAPVIVRIASQRDHDIAALVCRGGLVDLAGVVYLRTLASPLLLLHDLGDDRRIAANRRALREVRCHAELRVIADADARKTDTANRLAAQWIRRFLPPPAQAH</sequence>
<accession>A0A1G8GFP0</accession>
<dbReference type="STRING" id="83767.SAMN05660652_02575"/>